<evidence type="ECO:0000313" key="2">
    <source>
        <dbReference type="EMBL" id="GIY51126.1"/>
    </source>
</evidence>
<comment type="caution">
    <text evidence="2">The sequence shown here is derived from an EMBL/GenBank/DDBJ whole genome shotgun (WGS) entry which is preliminary data.</text>
</comment>
<dbReference type="InterPro" id="IPR032387">
    <property type="entry name" value="ACAS_N"/>
</dbReference>
<dbReference type="GO" id="GO:0003987">
    <property type="term" value="F:acetate-CoA ligase activity"/>
    <property type="evidence" value="ECO:0007669"/>
    <property type="project" value="TreeGrafter"/>
</dbReference>
<sequence>MPLPLYQLDVPSDAWVTSMDDYRERYEKSIEKPHQFWAEVGRKFHWEKEFKEDEVLRYNFDIRKGPVFIKWFENAETNIAYNALDRNVKEGLGDKIAYLW</sequence>
<dbReference type="Proteomes" id="UP001054837">
    <property type="component" value="Unassembled WGS sequence"/>
</dbReference>
<dbReference type="InterPro" id="IPR042099">
    <property type="entry name" value="ANL_N_sf"/>
</dbReference>
<dbReference type="Pfam" id="PF16177">
    <property type="entry name" value="ACAS_N"/>
    <property type="match status" value="1"/>
</dbReference>
<evidence type="ECO:0000313" key="3">
    <source>
        <dbReference type="Proteomes" id="UP001054837"/>
    </source>
</evidence>
<dbReference type="Gene3D" id="3.40.50.12780">
    <property type="entry name" value="N-terminal domain of ligase-like"/>
    <property type="match status" value="1"/>
</dbReference>
<accession>A0AAV4U042</accession>
<organism evidence="2 3">
    <name type="scientific">Caerostris darwini</name>
    <dbReference type="NCBI Taxonomy" id="1538125"/>
    <lineage>
        <taxon>Eukaryota</taxon>
        <taxon>Metazoa</taxon>
        <taxon>Ecdysozoa</taxon>
        <taxon>Arthropoda</taxon>
        <taxon>Chelicerata</taxon>
        <taxon>Arachnida</taxon>
        <taxon>Araneae</taxon>
        <taxon>Araneomorphae</taxon>
        <taxon>Entelegynae</taxon>
        <taxon>Araneoidea</taxon>
        <taxon>Araneidae</taxon>
        <taxon>Caerostris</taxon>
    </lineage>
</organism>
<dbReference type="EMBL" id="BPLQ01010497">
    <property type="protein sequence ID" value="GIY51126.1"/>
    <property type="molecule type" value="Genomic_DNA"/>
</dbReference>
<dbReference type="GO" id="GO:0006085">
    <property type="term" value="P:acetyl-CoA biosynthetic process"/>
    <property type="evidence" value="ECO:0007669"/>
    <property type="project" value="TreeGrafter"/>
</dbReference>
<keyword evidence="3" id="KW-1185">Reference proteome</keyword>
<reference evidence="2 3" key="1">
    <citation type="submission" date="2021-06" db="EMBL/GenBank/DDBJ databases">
        <title>Caerostris darwini draft genome.</title>
        <authorList>
            <person name="Kono N."/>
            <person name="Arakawa K."/>
        </authorList>
    </citation>
    <scope>NUCLEOTIDE SEQUENCE [LARGE SCALE GENOMIC DNA]</scope>
</reference>
<feature type="domain" description="Acetyl-coenzyme A synthetase N-terminal" evidence="1">
    <location>
        <begin position="22"/>
        <end position="83"/>
    </location>
</feature>
<dbReference type="PANTHER" id="PTHR24095">
    <property type="entry name" value="ACETYL-COENZYME A SYNTHETASE"/>
    <property type="match status" value="1"/>
</dbReference>
<gene>
    <name evidence="2" type="primary">AcCoAS</name>
    <name evidence="2" type="ORF">CDAR_489311</name>
</gene>
<evidence type="ECO:0000259" key="1">
    <source>
        <dbReference type="Pfam" id="PF16177"/>
    </source>
</evidence>
<dbReference type="PANTHER" id="PTHR24095:SF244">
    <property type="entry name" value="ACETYL-COENZYME A SYNTHETASE"/>
    <property type="match status" value="1"/>
</dbReference>
<protein>
    <submittedName>
        <fullName evidence="2">Acetyl-coenzyme A synthetase</fullName>
    </submittedName>
</protein>
<dbReference type="SUPFAM" id="SSF56801">
    <property type="entry name" value="Acetyl-CoA synthetase-like"/>
    <property type="match status" value="1"/>
</dbReference>
<name>A0AAV4U042_9ARAC</name>
<proteinExistence type="predicted"/>
<dbReference type="AlphaFoldDB" id="A0AAV4U042"/>